<dbReference type="InterPro" id="IPR031367">
    <property type="entry name" value="CCDC24"/>
</dbReference>
<dbReference type="GeneID" id="117346918"/>
<protein>
    <submittedName>
        <fullName evidence="2">Coiled-coil domain-containing protein 24 isoform X2</fullName>
    </submittedName>
</protein>
<evidence type="ECO:0000313" key="1">
    <source>
        <dbReference type="Proteomes" id="UP000515159"/>
    </source>
</evidence>
<evidence type="ECO:0000313" key="2">
    <source>
        <dbReference type="RefSeq" id="XP_033773072.1"/>
    </source>
</evidence>
<accession>A0A6P8NBH4</accession>
<keyword evidence="1" id="KW-1185">Reference proteome</keyword>
<organism evidence="1 2">
    <name type="scientific">Geotrypetes seraphini</name>
    <name type="common">Gaboon caecilian</name>
    <name type="synonym">Caecilia seraphini</name>
    <dbReference type="NCBI Taxonomy" id="260995"/>
    <lineage>
        <taxon>Eukaryota</taxon>
        <taxon>Metazoa</taxon>
        <taxon>Chordata</taxon>
        <taxon>Craniata</taxon>
        <taxon>Vertebrata</taxon>
        <taxon>Euteleostomi</taxon>
        <taxon>Amphibia</taxon>
        <taxon>Gymnophiona</taxon>
        <taxon>Geotrypetes</taxon>
    </lineage>
</organism>
<gene>
    <name evidence="2" type="primary">CCDC24</name>
</gene>
<dbReference type="RefSeq" id="XP_033773072.1">
    <property type="nucleotide sequence ID" value="XM_033917181.1"/>
</dbReference>
<dbReference type="Proteomes" id="UP000515159">
    <property type="component" value="Chromosome 12"/>
</dbReference>
<proteinExistence type="predicted"/>
<reference evidence="2" key="1">
    <citation type="submission" date="2025-08" db="UniProtKB">
        <authorList>
            <consortium name="RefSeq"/>
        </authorList>
    </citation>
    <scope>IDENTIFICATION</scope>
</reference>
<dbReference type="PANTHER" id="PTHR28601">
    <property type="entry name" value="COILED-COIL DOMAIN-CONTAINING PROTEIN 24"/>
    <property type="match status" value="1"/>
</dbReference>
<sequence length="398" mass="44110">MSPDDKDSGFGEVFEPPLSLWKLVEEHVPASERLEIRKILGEHAIDLSLELHREVDTWLKVRHELRSGTFYGDRLPGPSSRPALADPPLIKDMLKEEIRLLLMSVRQRAHSEGRTGSSLEDTLETIKEKLNISSIDEVVAHLRSVLEEECQSLKREIAFLQSFIMREKDYTDLMAPDPTLTELKEERRVIKQDLQLKPWVRSSRPSHKAVLPKNADESIRPVDLMFQSSAAEMFHGGISCSHPDSVSLKNTRGSKVSSCLVGLKFKNHTFKASRASICSGAHGHRPKVIPLKCAPPTSDKARGQEQVAAEVVCVLPGNSGYSAITLDSRTSSNESFQMRASSCPSADSILGQLPHIRLKLSGVKTAIVPTPPSNQRSSFSSSAIAYRKMRCLQSNSAT</sequence>
<dbReference type="AlphaFoldDB" id="A0A6P8NBH4"/>
<dbReference type="PANTHER" id="PTHR28601:SF1">
    <property type="entry name" value="COILED-COIL DOMAIN-CONTAINING PROTEIN 24"/>
    <property type="match status" value="1"/>
</dbReference>
<dbReference type="CTD" id="149473"/>
<name>A0A6P8NBH4_GEOSA</name>
<dbReference type="Pfam" id="PF15669">
    <property type="entry name" value="CCDC24"/>
    <property type="match status" value="1"/>
</dbReference>